<accession>A0A5D0GJA3</accession>
<dbReference type="AlphaFoldDB" id="A0A5D0GJA3"/>
<keyword evidence="2" id="KW-1185">Reference proteome</keyword>
<organism evidence="1 2">
    <name type="scientific">Formosa maritima</name>
    <dbReference type="NCBI Taxonomy" id="2592046"/>
    <lineage>
        <taxon>Bacteria</taxon>
        <taxon>Pseudomonadati</taxon>
        <taxon>Bacteroidota</taxon>
        <taxon>Flavobacteriia</taxon>
        <taxon>Flavobacteriales</taxon>
        <taxon>Flavobacteriaceae</taxon>
        <taxon>Formosa</taxon>
    </lineage>
</organism>
<sequence length="77" mass="8828">MAALQPFYFRQLGKGTYLKGILIWVLDFKKVGYSIPLALGIGKVVKLGSMVFNLYVDPQYSIYVKGVQPVFQVVYWY</sequence>
<comment type="caution">
    <text evidence="1">The sequence shown here is derived from an EMBL/GenBank/DDBJ whole genome shotgun (WGS) entry which is preliminary data.</text>
</comment>
<gene>
    <name evidence="1" type="ORF">FVF61_01830</name>
</gene>
<reference evidence="1 2" key="1">
    <citation type="submission" date="2019-08" db="EMBL/GenBank/DDBJ databases">
        <title>Formosa sediminis sp. nov., isolated from marine sediment.</title>
        <authorList>
            <person name="Cao W.R."/>
        </authorList>
    </citation>
    <scope>NUCLEOTIDE SEQUENCE [LARGE SCALE GENOMIC DNA]</scope>
    <source>
        <strain evidence="1 2">1494</strain>
    </source>
</reference>
<protein>
    <submittedName>
        <fullName evidence="1">Uncharacterized protein</fullName>
    </submittedName>
</protein>
<evidence type="ECO:0000313" key="1">
    <source>
        <dbReference type="EMBL" id="TYA58911.1"/>
    </source>
</evidence>
<name>A0A5D0GJA3_9FLAO</name>
<dbReference type="Proteomes" id="UP000324550">
    <property type="component" value="Unassembled WGS sequence"/>
</dbReference>
<dbReference type="EMBL" id="VSFC01000012">
    <property type="protein sequence ID" value="TYA58911.1"/>
    <property type="molecule type" value="Genomic_DNA"/>
</dbReference>
<evidence type="ECO:0000313" key="2">
    <source>
        <dbReference type="Proteomes" id="UP000324550"/>
    </source>
</evidence>
<proteinExistence type="predicted"/>
<dbReference type="OrthoDB" id="9809066at2"/>
<dbReference type="RefSeq" id="WP_148452649.1">
    <property type="nucleotide sequence ID" value="NZ_VSFC01000012.1"/>
</dbReference>